<keyword evidence="2" id="KW-1185">Reference proteome</keyword>
<protein>
    <submittedName>
        <fullName evidence="1">Uncharacterized protein</fullName>
    </submittedName>
</protein>
<proteinExistence type="predicted"/>
<evidence type="ECO:0000313" key="1">
    <source>
        <dbReference type="EMBL" id="KAF2633994.1"/>
    </source>
</evidence>
<dbReference type="EMBL" id="MU006701">
    <property type="protein sequence ID" value="KAF2633994.1"/>
    <property type="molecule type" value="Genomic_DNA"/>
</dbReference>
<accession>A0ACB6SIS6</accession>
<name>A0ACB6SIS6_9PLEO</name>
<organism evidence="1 2">
    <name type="scientific">Macroventuria anomochaeta</name>
    <dbReference type="NCBI Taxonomy" id="301207"/>
    <lineage>
        <taxon>Eukaryota</taxon>
        <taxon>Fungi</taxon>
        <taxon>Dikarya</taxon>
        <taxon>Ascomycota</taxon>
        <taxon>Pezizomycotina</taxon>
        <taxon>Dothideomycetes</taxon>
        <taxon>Pleosporomycetidae</taxon>
        <taxon>Pleosporales</taxon>
        <taxon>Pleosporineae</taxon>
        <taxon>Didymellaceae</taxon>
        <taxon>Macroventuria</taxon>
    </lineage>
</organism>
<sequence>MSQHKYNPRQIIFVKNVPQESTMRIACLYTQFKPLEVKNLYPDSRITTFMVALPNAGAAEEALRRTDGMKLHNTVITVERYNAKQSTVARRDARRKRKDGFWVNGNRCDTNEDYEGGYDADEEVQVRKDMPKSAKDVASQVLDSPTTPPRKVSTTGGMSWANVASGVPAEQHSPSPAPPVAEDTKQLHSSETEPFLAFDNDALPEGSKNLPPSSNGNGPSNLDTAHIKPAPAPLNESARCPPPLRGTFTSPVSVPAKPALVPAPPAPAGPLQITLTPSTASLGPHPPLPQPPSSSTPSPDDFYTALQNRTPTQPRSSKSSRVDKDSSQQTQVPNVTQQQRGFLASSTDTTAYIRNRHCADCALCEMRMQGRE</sequence>
<dbReference type="Proteomes" id="UP000799754">
    <property type="component" value="Unassembled WGS sequence"/>
</dbReference>
<evidence type="ECO:0000313" key="2">
    <source>
        <dbReference type="Proteomes" id="UP000799754"/>
    </source>
</evidence>
<gene>
    <name evidence="1" type="ORF">BU25DRAFT_453696</name>
</gene>
<comment type="caution">
    <text evidence="1">The sequence shown here is derived from an EMBL/GenBank/DDBJ whole genome shotgun (WGS) entry which is preliminary data.</text>
</comment>
<reference evidence="1" key="1">
    <citation type="journal article" date="2020" name="Stud. Mycol.">
        <title>101 Dothideomycetes genomes: a test case for predicting lifestyles and emergence of pathogens.</title>
        <authorList>
            <person name="Haridas S."/>
            <person name="Albert R."/>
            <person name="Binder M."/>
            <person name="Bloem J."/>
            <person name="Labutti K."/>
            <person name="Salamov A."/>
            <person name="Andreopoulos B."/>
            <person name="Baker S."/>
            <person name="Barry K."/>
            <person name="Bills G."/>
            <person name="Bluhm B."/>
            <person name="Cannon C."/>
            <person name="Castanera R."/>
            <person name="Culley D."/>
            <person name="Daum C."/>
            <person name="Ezra D."/>
            <person name="Gonzalez J."/>
            <person name="Henrissat B."/>
            <person name="Kuo A."/>
            <person name="Liang C."/>
            <person name="Lipzen A."/>
            <person name="Lutzoni F."/>
            <person name="Magnuson J."/>
            <person name="Mondo S."/>
            <person name="Nolan M."/>
            <person name="Ohm R."/>
            <person name="Pangilinan J."/>
            <person name="Park H.-J."/>
            <person name="Ramirez L."/>
            <person name="Alfaro M."/>
            <person name="Sun H."/>
            <person name="Tritt A."/>
            <person name="Yoshinaga Y."/>
            <person name="Zwiers L.-H."/>
            <person name="Turgeon B."/>
            <person name="Goodwin S."/>
            <person name="Spatafora J."/>
            <person name="Crous P."/>
            <person name="Grigoriev I."/>
        </authorList>
    </citation>
    <scope>NUCLEOTIDE SEQUENCE</scope>
    <source>
        <strain evidence="1">CBS 525.71</strain>
    </source>
</reference>